<dbReference type="PANTHER" id="PTHR32035">
    <property type="entry name" value="AURORA KINASE A-INTERACTING PROTEIN"/>
    <property type="match status" value="1"/>
</dbReference>
<evidence type="ECO:0000256" key="3">
    <source>
        <dbReference type="ARBA" id="ARBA00035647"/>
    </source>
</evidence>
<feature type="domain" description="Ribosomal protein mS38 C-terminal" evidence="6">
    <location>
        <begin position="109"/>
        <end position="142"/>
    </location>
</feature>
<keyword evidence="2" id="KW-0496">Mitochondrion</keyword>
<evidence type="ECO:0000256" key="4">
    <source>
        <dbReference type="ARBA" id="ARBA00035682"/>
    </source>
</evidence>
<evidence type="ECO:0000256" key="2">
    <source>
        <dbReference type="ARBA" id="ARBA00023128"/>
    </source>
</evidence>
<proteinExistence type="inferred from homology"/>
<comment type="subcellular location">
    <subcellularLocation>
        <location evidence="1">Mitochondrion</location>
    </subcellularLocation>
</comment>
<dbReference type="Proteomes" id="UP001306508">
    <property type="component" value="Unassembled WGS sequence"/>
</dbReference>
<evidence type="ECO:0000313" key="8">
    <source>
        <dbReference type="Proteomes" id="UP001306508"/>
    </source>
</evidence>
<dbReference type="InterPro" id="IPR013177">
    <property type="entry name" value="Ribosomal_mS38_C"/>
</dbReference>
<comment type="similarity">
    <text evidence="3">Belongs to the mitochondrion-specific ribosomal protein mS38 family.</text>
</comment>
<name>A0AAN7W1Q4_9SACH</name>
<dbReference type="SMART" id="SM01155">
    <property type="entry name" value="DUF1713"/>
    <property type="match status" value="1"/>
</dbReference>
<protein>
    <recommendedName>
        <fullName evidence="4">Small ribosomal subunit protein mS38</fullName>
    </recommendedName>
</protein>
<dbReference type="AlphaFoldDB" id="A0AAN7W1Q4"/>
<dbReference type="GO" id="GO:0005739">
    <property type="term" value="C:mitochondrion"/>
    <property type="evidence" value="ECO:0007669"/>
    <property type="project" value="UniProtKB-SubCell"/>
</dbReference>
<dbReference type="PANTHER" id="PTHR32035:SF3">
    <property type="entry name" value="SMALL RIBOSOMAL SUBUNIT PROTEIN MS38"/>
    <property type="match status" value="1"/>
</dbReference>
<evidence type="ECO:0000259" key="6">
    <source>
        <dbReference type="SMART" id="SM01155"/>
    </source>
</evidence>
<sequence>MRNFLGRIQRICNLGTKLNKINGVRNLYTGLTHNSVYNNNVLSLLITNLYGSVPRRNPVPQEFSKWLQSASEGNNDPTNCTFNRSFANIDVVTQKRICNPSIENNEALQLDSVLRKRRKKMKKHKLRKRRKRERALKRKISQGQKK</sequence>
<dbReference type="Pfam" id="PF08213">
    <property type="entry name" value="COX24_C"/>
    <property type="match status" value="1"/>
</dbReference>
<organism evidence="7 8">
    <name type="scientific">Arxiozyma heterogenica</name>
    <dbReference type="NCBI Taxonomy" id="278026"/>
    <lineage>
        <taxon>Eukaryota</taxon>
        <taxon>Fungi</taxon>
        <taxon>Dikarya</taxon>
        <taxon>Ascomycota</taxon>
        <taxon>Saccharomycotina</taxon>
        <taxon>Saccharomycetes</taxon>
        <taxon>Saccharomycetales</taxon>
        <taxon>Saccharomycetaceae</taxon>
        <taxon>Arxiozyma</taxon>
    </lineage>
</organism>
<comment type="caution">
    <text evidence="7">The sequence shown here is derived from an EMBL/GenBank/DDBJ whole genome shotgun (WGS) entry which is preliminary data.</text>
</comment>
<keyword evidence="8" id="KW-1185">Reference proteome</keyword>
<gene>
    <name evidence="7" type="ORF">RI543_003295</name>
</gene>
<accession>A0AAN7W1Q4</accession>
<dbReference type="EMBL" id="JAWIZZ010000047">
    <property type="protein sequence ID" value="KAK5779404.1"/>
    <property type="molecule type" value="Genomic_DNA"/>
</dbReference>
<evidence type="ECO:0000256" key="5">
    <source>
        <dbReference type="SAM" id="MobiDB-lite"/>
    </source>
</evidence>
<feature type="region of interest" description="Disordered" evidence="5">
    <location>
        <begin position="117"/>
        <end position="146"/>
    </location>
</feature>
<evidence type="ECO:0000313" key="7">
    <source>
        <dbReference type="EMBL" id="KAK5779404.1"/>
    </source>
</evidence>
<reference evidence="8" key="1">
    <citation type="submission" date="2023-07" db="EMBL/GenBank/DDBJ databases">
        <title>A draft genome of Kazachstania heterogenica Y-27499.</title>
        <authorList>
            <person name="Donic C."/>
            <person name="Kralova J.S."/>
            <person name="Fidel L."/>
            <person name="Ben-Dor S."/>
            <person name="Jung S."/>
        </authorList>
    </citation>
    <scope>NUCLEOTIDE SEQUENCE [LARGE SCALE GENOMIC DNA]</scope>
    <source>
        <strain evidence="8">Y27499</strain>
    </source>
</reference>
<evidence type="ECO:0000256" key="1">
    <source>
        <dbReference type="ARBA" id="ARBA00004173"/>
    </source>
</evidence>